<sequence length="76" mass="8675">MQKHEIEALRKKRLVDSVKIVRSPADASEWVVLFKEKDGKSFFLISDDDHVCSYLNLDAAVQELHALGFARAEVLF</sequence>
<name>M7CQ84_9GAMM</name>
<dbReference type="STRING" id="1288826.MSNKSG1_16691"/>
<keyword evidence="2" id="KW-1185">Reference proteome</keyword>
<protein>
    <submittedName>
        <fullName evidence="1">Uncharacterized protein</fullName>
    </submittedName>
</protein>
<organism evidence="1 2">
    <name type="scientific">Marinobacter santoriniensis NKSG1</name>
    <dbReference type="NCBI Taxonomy" id="1288826"/>
    <lineage>
        <taxon>Bacteria</taxon>
        <taxon>Pseudomonadati</taxon>
        <taxon>Pseudomonadota</taxon>
        <taxon>Gammaproteobacteria</taxon>
        <taxon>Pseudomonadales</taxon>
        <taxon>Marinobacteraceae</taxon>
        <taxon>Marinobacter</taxon>
    </lineage>
</organism>
<accession>M7CQ84</accession>
<dbReference type="OrthoDB" id="6941664at2"/>
<reference evidence="1 2" key="1">
    <citation type="journal article" date="2013" name="Genome Announc.">
        <title>Genome Sequence of Hydrothermal Arsenic-Respiring Bacterium Marinobacter santoriniensis NKSG1T.</title>
        <authorList>
            <person name="Handley K.M."/>
            <person name="Upton M."/>
            <person name="Beatson S.A."/>
            <person name="Hery M."/>
            <person name="Lloyd J.R."/>
        </authorList>
    </citation>
    <scope>NUCLEOTIDE SEQUENCE [LARGE SCALE GENOMIC DNA]</scope>
    <source>
        <strain evidence="1 2">NKSG1</strain>
    </source>
</reference>
<evidence type="ECO:0000313" key="2">
    <source>
        <dbReference type="Proteomes" id="UP000011960"/>
    </source>
</evidence>
<evidence type="ECO:0000313" key="1">
    <source>
        <dbReference type="EMBL" id="EMP54235.1"/>
    </source>
</evidence>
<dbReference type="RefSeq" id="WP_008940463.1">
    <property type="nucleotide sequence ID" value="NZ_APAT01000025.1"/>
</dbReference>
<dbReference type="AlphaFoldDB" id="M7CQ84"/>
<comment type="caution">
    <text evidence="1">The sequence shown here is derived from an EMBL/GenBank/DDBJ whole genome shotgun (WGS) entry which is preliminary data.</text>
</comment>
<proteinExistence type="predicted"/>
<dbReference type="EMBL" id="APAT01000025">
    <property type="protein sequence ID" value="EMP54235.1"/>
    <property type="molecule type" value="Genomic_DNA"/>
</dbReference>
<gene>
    <name evidence="1" type="ORF">MSNKSG1_16691</name>
</gene>
<dbReference type="PATRIC" id="fig|1288826.3.peg.3319"/>
<dbReference type="Proteomes" id="UP000011960">
    <property type="component" value="Unassembled WGS sequence"/>
</dbReference>